<feature type="transmembrane region" description="Helical" evidence="6">
    <location>
        <begin position="75"/>
        <end position="94"/>
    </location>
</feature>
<evidence type="ECO:0000256" key="2">
    <source>
        <dbReference type="ARBA" id="ARBA00022448"/>
    </source>
</evidence>
<protein>
    <submittedName>
        <fullName evidence="8">Major facilitator superfamily (MFS) transporter</fullName>
    </submittedName>
</protein>
<dbReference type="RefSeq" id="WP_058444686.1">
    <property type="nucleotide sequence ID" value="NZ_CAAAHT010000008.1"/>
</dbReference>
<dbReference type="PATRIC" id="fig|453.4.peg.1174"/>
<evidence type="ECO:0000256" key="6">
    <source>
        <dbReference type="SAM" id="Phobius"/>
    </source>
</evidence>
<feature type="transmembrane region" description="Helical" evidence="6">
    <location>
        <begin position="276"/>
        <end position="296"/>
    </location>
</feature>
<feature type="transmembrane region" description="Helical" evidence="6">
    <location>
        <begin position="44"/>
        <end position="63"/>
    </location>
</feature>
<feature type="transmembrane region" description="Helical" evidence="6">
    <location>
        <begin position="366"/>
        <end position="384"/>
    </location>
</feature>
<dbReference type="STRING" id="453.Lfee_1093"/>
<dbReference type="InterPro" id="IPR036259">
    <property type="entry name" value="MFS_trans_sf"/>
</dbReference>
<feature type="transmembrane region" description="Helical" evidence="6">
    <location>
        <begin position="165"/>
        <end position="183"/>
    </location>
</feature>
<dbReference type="Proteomes" id="UP000054698">
    <property type="component" value="Unassembled WGS sequence"/>
</dbReference>
<evidence type="ECO:0000256" key="5">
    <source>
        <dbReference type="ARBA" id="ARBA00023136"/>
    </source>
</evidence>
<gene>
    <name evidence="9" type="primary">bcr_2</name>
    <name evidence="8" type="ORF">Lfee_1093</name>
    <name evidence="9" type="ORF">NCTC12022_02040</name>
</gene>
<feature type="transmembrane region" description="Helical" evidence="6">
    <location>
        <begin position="100"/>
        <end position="121"/>
    </location>
</feature>
<dbReference type="EMBL" id="LNYB01000031">
    <property type="protein sequence ID" value="KTD01489.1"/>
    <property type="molecule type" value="Genomic_DNA"/>
</dbReference>
<reference evidence="9 11" key="2">
    <citation type="submission" date="2018-06" db="EMBL/GenBank/DDBJ databases">
        <authorList>
            <consortium name="Pathogen Informatics"/>
            <person name="Doyle S."/>
        </authorList>
    </citation>
    <scope>NUCLEOTIDE SEQUENCE [LARGE SCALE GENOMIC DNA]</scope>
    <source>
        <strain evidence="9 11">NCTC12022</strain>
    </source>
</reference>
<evidence type="ECO:0000256" key="3">
    <source>
        <dbReference type="ARBA" id="ARBA00022692"/>
    </source>
</evidence>
<reference evidence="8 10" key="1">
    <citation type="submission" date="2015-11" db="EMBL/GenBank/DDBJ databases">
        <title>Genomic analysis of 38 Legionella species identifies large and diverse effector repertoires.</title>
        <authorList>
            <person name="Burstein D."/>
            <person name="Amaro F."/>
            <person name="Zusman T."/>
            <person name="Lifshitz Z."/>
            <person name="Cohen O."/>
            <person name="Gilbert J.A."/>
            <person name="Pupko T."/>
            <person name="Shuman H.A."/>
            <person name="Segal G."/>
        </authorList>
    </citation>
    <scope>NUCLEOTIDE SEQUENCE [LARGE SCALE GENOMIC DNA]</scope>
    <source>
        <strain evidence="8 10">WO-44C</strain>
    </source>
</reference>
<keyword evidence="10" id="KW-1185">Reference proteome</keyword>
<dbReference type="SUPFAM" id="SSF103473">
    <property type="entry name" value="MFS general substrate transporter"/>
    <property type="match status" value="1"/>
</dbReference>
<dbReference type="Pfam" id="PF07690">
    <property type="entry name" value="MFS_1"/>
    <property type="match status" value="1"/>
</dbReference>
<keyword evidence="4 6" id="KW-1133">Transmembrane helix</keyword>
<dbReference type="GO" id="GO:0022857">
    <property type="term" value="F:transmembrane transporter activity"/>
    <property type="evidence" value="ECO:0007669"/>
    <property type="project" value="InterPro"/>
</dbReference>
<dbReference type="OrthoDB" id="5653806at2"/>
<dbReference type="GO" id="GO:0005886">
    <property type="term" value="C:plasma membrane"/>
    <property type="evidence" value="ECO:0007669"/>
    <property type="project" value="TreeGrafter"/>
</dbReference>
<dbReference type="AlphaFoldDB" id="A0A0W0U155"/>
<keyword evidence="2" id="KW-0813">Transport</keyword>
<evidence type="ECO:0000259" key="7">
    <source>
        <dbReference type="PROSITE" id="PS50850"/>
    </source>
</evidence>
<evidence type="ECO:0000256" key="1">
    <source>
        <dbReference type="ARBA" id="ARBA00004141"/>
    </source>
</evidence>
<feature type="transmembrane region" description="Helical" evidence="6">
    <location>
        <begin position="133"/>
        <end position="159"/>
    </location>
</feature>
<dbReference type="PANTHER" id="PTHR23502:SF132">
    <property type="entry name" value="POLYAMINE TRANSPORTER 2-RELATED"/>
    <property type="match status" value="1"/>
</dbReference>
<dbReference type="Gene3D" id="1.20.1720.10">
    <property type="entry name" value="Multidrug resistance protein D"/>
    <property type="match status" value="1"/>
</dbReference>
<evidence type="ECO:0000256" key="4">
    <source>
        <dbReference type="ARBA" id="ARBA00022989"/>
    </source>
</evidence>
<keyword evidence="3 6" id="KW-0812">Transmembrane</keyword>
<feature type="transmembrane region" description="Helical" evidence="6">
    <location>
        <begin position="302"/>
        <end position="327"/>
    </location>
</feature>
<dbReference type="PROSITE" id="PS50850">
    <property type="entry name" value="MFS"/>
    <property type="match status" value="1"/>
</dbReference>
<evidence type="ECO:0000313" key="11">
    <source>
        <dbReference type="Proteomes" id="UP000251942"/>
    </source>
</evidence>
<evidence type="ECO:0000313" key="8">
    <source>
        <dbReference type="EMBL" id="KTD01489.1"/>
    </source>
</evidence>
<feature type="domain" description="Major facilitator superfamily (MFS) profile" evidence="7">
    <location>
        <begin position="1"/>
        <end position="391"/>
    </location>
</feature>
<feature type="transmembrane region" description="Helical" evidence="6">
    <location>
        <begin position="204"/>
        <end position="227"/>
    </location>
</feature>
<keyword evidence="5 6" id="KW-0472">Membrane</keyword>
<evidence type="ECO:0000313" key="10">
    <source>
        <dbReference type="Proteomes" id="UP000054698"/>
    </source>
</evidence>
<dbReference type="InterPro" id="IPR011701">
    <property type="entry name" value="MFS"/>
</dbReference>
<name>A0A0W0U155_9GAMM</name>
<dbReference type="Proteomes" id="UP000251942">
    <property type="component" value="Unassembled WGS sequence"/>
</dbReference>
<proteinExistence type="predicted"/>
<dbReference type="EMBL" id="UASS01000018">
    <property type="protein sequence ID" value="SPX61300.1"/>
    <property type="molecule type" value="Genomic_DNA"/>
</dbReference>
<dbReference type="InterPro" id="IPR020846">
    <property type="entry name" value="MFS_dom"/>
</dbReference>
<feature type="transmembrane region" description="Helical" evidence="6">
    <location>
        <begin position="339"/>
        <end position="360"/>
    </location>
</feature>
<sequence>MVSNLRIAWLLSYISIASFSAAILTPALPQIQVQFGLQTGEIEWVVSAFLLGYVLGQLIYAPLANRWGRLVALRVGLSINLIGILLCFLCLITHSYGLLITGRLVTALGSASGLACTLMLINEWLAESQRKTAMAYTILSFTLGIGLAVTLGGLIAEYWHWTDCFLILFIQGMVMLAGTWLFKETLKYKQAINIKTIILAYKQALASHTLVLFALVVGLCSVISYCFSAAGPQIANDLLYLSAAEYGYWNLANMLGMLLGGFGAKFLLNRFPAMQVIVLGLIGCAVGTTSLLAMLHENSSSAVWFFLSTFSLYLFGGLLFAGGSLIASNALPDKASASAMMSFINMSLAVLAVVIMGYLGANPLQAFVEVLIAMWLLIAGLLVLQKMFSKKMLFQ</sequence>
<dbReference type="PANTHER" id="PTHR23502">
    <property type="entry name" value="MAJOR FACILITATOR SUPERFAMILY"/>
    <property type="match status" value="1"/>
</dbReference>
<feature type="transmembrane region" description="Helical" evidence="6">
    <location>
        <begin position="7"/>
        <end position="24"/>
    </location>
</feature>
<organism evidence="8 10">
    <name type="scientific">Legionella feeleii</name>
    <dbReference type="NCBI Taxonomy" id="453"/>
    <lineage>
        <taxon>Bacteria</taxon>
        <taxon>Pseudomonadati</taxon>
        <taxon>Pseudomonadota</taxon>
        <taxon>Gammaproteobacteria</taxon>
        <taxon>Legionellales</taxon>
        <taxon>Legionellaceae</taxon>
        <taxon>Legionella</taxon>
    </lineage>
</organism>
<accession>A0A0W0U155</accession>
<feature type="transmembrane region" description="Helical" evidence="6">
    <location>
        <begin position="247"/>
        <end position="264"/>
    </location>
</feature>
<evidence type="ECO:0000313" key="9">
    <source>
        <dbReference type="EMBL" id="SPX61300.1"/>
    </source>
</evidence>
<comment type="subcellular location">
    <subcellularLocation>
        <location evidence="1">Membrane</location>
        <topology evidence="1">Multi-pass membrane protein</topology>
    </subcellularLocation>
</comment>